<reference evidence="2 3" key="1">
    <citation type="submission" date="2020-08" db="EMBL/GenBank/DDBJ databases">
        <title>Bridging the membrane lipid divide: bacteria of the FCB group superphylum have the potential to synthesize archaeal ether lipids.</title>
        <authorList>
            <person name="Villanueva L."/>
            <person name="Von Meijenfeldt F.A.B."/>
            <person name="Westbye A.B."/>
            <person name="Yadav S."/>
            <person name="Hopmans E.C."/>
            <person name="Dutilh B.E."/>
            <person name="Sinninghe Damste J.S."/>
        </authorList>
    </citation>
    <scope>NUCLEOTIDE SEQUENCE [LARGE SCALE GENOMIC DNA]</scope>
    <source>
        <strain evidence="2">NIOZ-UU36</strain>
    </source>
</reference>
<feature type="transmembrane region" description="Helical" evidence="1">
    <location>
        <begin position="174"/>
        <end position="190"/>
    </location>
</feature>
<keyword evidence="1" id="KW-1133">Transmembrane helix</keyword>
<feature type="transmembrane region" description="Helical" evidence="1">
    <location>
        <begin position="7"/>
        <end position="23"/>
    </location>
</feature>
<keyword evidence="1" id="KW-0812">Transmembrane</keyword>
<accession>A0A8J6NH97</accession>
<name>A0A8J6NH97_9CHLR</name>
<feature type="transmembrane region" description="Helical" evidence="1">
    <location>
        <begin position="90"/>
        <end position="113"/>
    </location>
</feature>
<protein>
    <submittedName>
        <fullName evidence="2">DUF2085 domain-containing protein</fullName>
    </submittedName>
</protein>
<dbReference type="EMBL" id="JACNJN010000087">
    <property type="protein sequence ID" value="MBC8335031.1"/>
    <property type="molecule type" value="Genomic_DNA"/>
</dbReference>
<dbReference type="InterPro" id="IPR019206">
    <property type="entry name" value="DUF2085_TM"/>
</dbReference>
<feature type="transmembrane region" description="Helical" evidence="1">
    <location>
        <begin position="196"/>
        <end position="223"/>
    </location>
</feature>
<comment type="caution">
    <text evidence="2">The sequence shown here is derived from an EMBL/GenBank/DDBJ whole genome shotgun (WGS) entry which is preliminary data.</text>
</comment>
<evidence type="ECO:0000313" key="2">
    <source>
        <dbReference type="EMBL" id="MBC8335031.1"/>
    </source>
</evidence>
<sequence length="270" mass="29508">MQKIVKWIVPLAALLAIGAYVYITPPGLLGKADGVGYAICHRISERSFHIGERQLPMCARDTGTFTSAAVTLIFLSIIGSKRSGMPPKKIILTLGAFFLIWAIDGSNSYLYLIKQTYPGAFPQIPNIYIPNNILRLLTGSGMGMGMGAVLYAAFNQTAWKEVDARPALGSWRDLGLLIGTMLLIDLAILSESPIALYPIAFISVLGVVTLLTLIFSVVWMMVMRQENTFTSIREMWLALTAGLTLALIMLLVIDLLRLRLTGTWGAFPLG</sequence>
<evidence type="ECO:0000313" key="3">
    <source>
        <dbReference type="Proteomes" id="UP000614469"/>
    </source>
</evidence>
<dbReference type="Pfam" id="PF09858">
    <property type="entry name" value="DUF2085"/>
    <property type="match status" value="1"/>
</dbReference>
<keyword evidence="1" id="KW-0472">Membrane</keyword>
<feature type="transmembrane region" description="Helical" evidence="1">
    <location>
        <begin position="62"/>
        <end position="78"/>
    </location>
</feature>
<feature type="transmembrane region" description="Helical" evidence="1">
    <location>
        <begin position="133"/>
        <end position="154"/>
    </location>
</feature>
<gene>
    <name evidence="2" type="ORF">H8E29_07195</name>
</gene>
<feature type="transmembrane region" description="Helical" evidence="1">
    <location>
        <begin position="235"/>
        <end position="253"/>
    </location>
</feature>
<proteinExistence type="predicted"/>
<organism evidence="2 3">
    <name type="scientific">Candidatus Desulfolinea nitratireducens</name>
    <dbReference type="NCBI Taxonomy" id="2841698"/>
    <lineage>
        <taxon>Bacteria</taxon>
        <taxon>Bacillati</taxon>
        <taxon>Chloroflexota</taxon>
        <taxon>Anaerolineae</taxon>
        <taxon>Anaerolineales</taxon>
        <taxon>Anaerolineales incertae sedis</taxon>
        <taxon>Candidatus Desulfolinea</taxon>
    </lineage>
</organism>
<dbReference type="AlphaFoldDB" id="A0A8J6NH97"/>
<dbReference type="Proteomes" id="UP000614469">
    <property type="component" value="Unassembled WGS sequence"/>
</dbReference>
<evidence type="ECO:0000256" key="1">
    <source>
        <dbReference type="SAM" id="Phobius"/>
    </source>
</evidence>